<sequence length="219" mass="25188">MSSESSEPETNPWGWVIFRTSYTSDSETLWPQAISLLNAWLDDQTRISLRKCGEEEEHEETMAQLQNVLMDDPSLDKASFDQLRLRFAAWLETQDTEDEDGGKNLPLQRFKNFIVVDDLVLQSTKDAPRPDNKQAKAKDKLAPYVKVVAAQHRDGTRLPLRSARSGQDAGQGKLFPGYMKVSILDLRFFWEESFTYDLLDLCPNNFTDEPDWSKRYSLS</sequence>
<gene>
    <name evidence="1" type="ORF">D6D01_10398</name>
</gene>
<name>A0A4V4JP44_AURPU</name>
<dbReference type="Proteomes" id="UP000306584">
    <property type="component" value="Unassembled WGS sequence"/>
</dbReference>
<evidence type="ECO:0000313" key="2">
    <source>
        <dbReference type="Proteomes" id="UP000306584"/>
    </source>
</evidence>
<dbReference type="EMBL" id="QZBD01001026">
    <property type="protein sequence ID" value="THY00893.1"/>
    <property type="molecule type" value="Genomic_DNA"/>
</dbReference>
<proteinExistence type="predicted"/>
<reference evidence="1 2" key="1">
    <citation type="submission" date="2018-10" db="EMBL/GenBank/DDBJ databases">
        <title>Fifty Aureobasidium pullulans genomes reveal a recombining polyextremotolerant generalist.</title>
        <authorList>
            <person name="Gostincar C."/>
            <person name="Turk M."/>
            <person name="Zajc J."/>
            <person name="Gunde-Cimerman N."/>
        </authorList>
    </citation>
    <scope>NUCLEOTIDE SEQUENCE [LARGE SCALE GENOMIC DNA]</scope>
    <source>
        <strain evidence="1 2">EXF-6604</strain>
    </source>
</reference>
<protein>
    <submittedName>
        <fullName evidence="1">Uncharacterized protein</fullName>
    </submittedName>
</protein>
<accession>A0A4V4JP44</accession>
<dbReference type="AlphaFoldDB" id="A0A4V4JP44"/>
<organism evidence="1 2">
    <name type="scientific">Aureobasidium pullulans</name>
    <name type="common">Black yeast</name>
    <name type="synonym">Pullularia pullulans</name>
    <dbReference type="NCBI Taxonomy" id="5580"/>
    <lineage>
        <taxon>Eukaryota</taxon>
        <taxon>Fungi</taxon>
        <taxon>Dikarya</taxon>
        <taxon>Ascomycota</taxon>
        <taxon>Pezizomycotina</taxon>
        <taxon>Dothideomycetes</taxon>
        <taxon>Dothideomycetidae</taxon>
        <taxon>Dothideales</taxon>
        <taxon>Saccotheciaceae</taxon>
        <taxon>Aureobasidium</taxon>
    </lineage>
</organism>
<comment type="caution">
    <text evidence="1">The sequence shown here is derived from an EMBL/GenBank/DDBJ whole genome shotgun (WGS) entry which is preliminary data.</text>
</comment>
<evidence type="ECO:0000313" key="1">
    <source>
        <dbReference type="EMBL" id="THY00893.1"/>
    </source>
</evidence>